<organism evidence="8 9">
    <name type="scientific">Acyrthosiphon pisum</name>
    <name type="common">Pea aphid</name>
    <dbReference type="NCBI Taxonomy" id="7029"/>
    <lineage>
        <taxon>Eukaryota</taxon>
        <taxon>Metazoa</taxon>
        <taxon>Ecdysozoa</taxon>
        <taxon>Arthropoda</taxon>
        <taxon>Hexapoda</taxon>
        <taxon>Insecta</taxon>
        <taxon>Pterygota</taxon>
        <taxon>Neoptera</taxon>
        <taxon>Paraneoptera</taxon>
        <taxon>Hemiptera</taxon>
        <taxon>Sternorrhyncha</taxon>
        <taxon>Aphidomorpha</taxon>
        <taxon>Aphidoidea</taxon>
        <taxon>Aphididae</taxon>
        <taxon>Macrosiphini</taxon>
        <taxon>Acyrthosiphon</taxon>
    </lineage>
</organism>
<proteinExistence type="predicted"/>
<dbReference type="CTD" id="7515"/>
<dbReference type="Pfam" id="PF12738">
    <property type="entry name" value="PTCB-BRCT"/>
    <property type="match status" value="1"/>
</dbReference>
<accession>A0A8R2A4I1</accession>
<evidence type="ECO:0000259" key="7">
    <source>
        <dbReference type="PROSITE" id="PS50172"/>
    </source>
</evidence>
<evidence type="ECO:0000256" key="5">
    <source>
        <dbReference type="ARBA" id="ARBA00023242"/>
    </source>
</evidence>
<keyword evidence="3" id="KW-0227">DNA damage</keyword>
<dbReference type="InterPro" id="IPR001357">
    <property type="entry name" value="BRCT_dom"/>
</dbReference>
<evidence type="ECO:0000256" key="4">
    <source>
        <dbReference type="ARBA" id="ARBA00023204"/>
    </source>
</evidence>
<dbReference type="GO" id="GO:0003684">
    <property type="term" value="F:damaged DNA binding"/>
    <property type="evidence" value="ECO:0007669"/>
    <property type="project" value="InterPro"/>
</dbReference>
<evidence type="ECO:0000256" key="6">
    <source>
        <dbReference type="SAM" id="MobiDB-lite"/>
    </source>
</evidence>
<dbReference type="GO" id="GO:0006284">
    <property type="term" value="P:base-excision repair"/>
    <property type="evidence" value="ECO:0007669"/>
    <property type="project" value="TreeGrafter"/>
</dbReference>
<keyword evidence="4" id="KW-0234">DNA repair</keyword>
<dbReference type="SUPFAM" id="SSF52113">
    <property type="entry name" value="BRCT domain"/>
    <property type="match status" value="2"/>
</dbReference>
<reference evidence="8" key="2">
    <citation type="submission" date="2022-06" db="UniProtKB">
        <authorList>
            <consortium name="EnsemblMetazoa"/>
        </authorList>
    </citation>
    <scope>IDENTIFICATION</scope>
</reference>
<feature type="compositionally biased region" description="Low complexity" evidence="6">
    <location>
        <begin position="428"/>
        <end position="440"/>
    </location>
</feature>
<keyword evidence="5" id="KW-0539">Nucleus</keyword>
<dbReference type="Gene3D" id="3.40.50.10190">
    <property type="entry name" value="BRCT domain"/>
    <property type="match status" value="2"/>
</dbReference>
<dbReference type="OrthoDB" id="25840at2759"/>
<dbReference type="EnsemblMetazoa" id="XM_001943915.5">
    <property type="protein sequence ID" value="XP_001943950.2"/>
    <property type="gene ID" value="LOC100164071"/>
</dbReference>
<evidence type="ECO:0000256" key="1">
    <source>
        <dbReference type="ARBA" id="ARBA00004123"/>
    </source>
</evidence>
<dbReference type="FunFam" id="2.60.120.260:FF:000025">
    <property type="entry name" value="DNA repair protein XRCC1 isoform X1"/>
    <property type="match status" value="1"/>
</dbReference>
<dbReference type="Proteomes" id="UP000007819">
    <property type="component" value="Chromosome A1"/>
</dbReference>
<evidence type="ECO:0000256" key="3">
    <source>
        <dbReference type="ARBA" id="ARBA00022763"/>
    </source>
</evidence>
<evidence type="ECO:0000313" key="9">
    <source>
        <dbReference type="Proteomes" id="UP000007819"/>
    </source>
</evidence>
<dbReference type="Gene3D" id="2.60.120.260">
    <property type="entry name" value="Galactose-binding domain-like"/>
    <property type="match status" value="1"/>
</dbReference>
<sequence>MGPIPVDRIISISSEDHAHKAENILNVSDSHHTWRCKSGEKQATVILQFLKPSVISSIDVGNDNSAFVEIFVGKSTSDEFQVLLVTSSLMTLHECKNGLNVNKIRFFDTDHLSLASKESWDRVKIVCTQPYIKQSKYGLSFVTFHSKDIPRKEPIQSQSIQLGSFTLRNEDESDDISSAGRLFSKRNENKDVVRMPESPVNRLLAIHKKNLETGKHKNANSTNINIKTPLMNQINSESPKDSINPKNIDLNFKKNDTITMAAVKNTEVKKKESSPSSSHLQPSRKKIKLMKNPLPITKPFSELLNNVVFVMSGYENPYRSNIRSKALEMGAKYKHNWDLSCTHLICAFINTPKYHECKRQGTYRIVKSDWIDKCHSNRCRFPWRRYALDKLEQNKPESEDEICAHTDSVETDDSDDEWNSVSAKPVPSTSQSNSSENQQNTITTSLYDLDTDIDSDLDIPKDILADESIVPLPFIDDIFRGCSFYLSSNLKPSLKQECHRYIIALEGKFSEKNKCDYIVSTDANDLQFKNSVTPQWIWDCYDARKILPLI</sequence>
<dbReference type="GeneID" id="100164071"/>
<comment type="subcellular location">
    <subcellularLocation>
        <location evidence="1">Nucleus</location>
    </subcellularLocation>
</comment>
<reference evidence="9" key="1">
    <citation type="submission" date="2010-06" db="EMBL/GenBank/DDBJ databases">
        <authorList>
            <person name="Jiang H."/>
            <person name="Abraham K."/>
            <person name="Ali S."/>
            <person name="Alsbrooks S.L."/>
            <person name="Anim B.N."/>
            <person name="Anosike U.S."/>
            <person name="Attaway T."/>
            <person name="Bandaranaike D.P."/>
            <person name="Battles P.K."/>
            <person name="Bell S.N."/>
            <person name="Bell A.V."/>
            <person name="Beltran B."/>
            <person name="Bickham C."/>
            <person name="Bustamante Y."/>
            <person name="Caleb T."/>
            <person name="Canada A."/>
            <person name="Cardenas V."/>
            <person name="Carter K."/>
            <person name="Chacko J."/>
            <person name="Chandrabose M.N."/>
            <person name="Chavez D."/>
            <person name="Chavez A."/>
            <person name="Chen L."/>
            <person name="Chu H.-S."/>
            <person name="Claassen K.J."/>
            <person name="Cockrell R."/>
            <person name="Collins M."/>
            <person name="Cooper J.A."/>
            <person name="Cree A."/>
            <person name="Curry S.M."/>
            <person name="Da Y."/>
            <person name="Dao M.D."/>
            <person name="Das B."/>
            <person name="Davila M.-L."/>
            <person name="Davy-Carroll L."/>
            <person name="Denson S."/>
            <person name="Dinh H."/>
            <person name="Ebong V.E."/>
            <person name="Edwards J.R."/>
            <person name="Egan A."/>
            <person name="El-Daye J."/>
            <person name="Escobedo L."/>
            <person name="Fernandez S."/>
            <person name="Fernando P.R."/>
            <person name="Flagg N."/>
            <person name="Forbes L.D."/>
            <person name="Fowler R.G."/>
            <person name="Fu Q."/>
            <person name="Gabisi R.A."/>
            <person name="Ganer J."/>
            <person name="Garbino Pronczuk A."/>
            <person name="Garcia R.M."/>
            <person name="Garner T."/>
            <person name="Garrett T.E."/>
            <person name="Gonzalez D.A."/>
            <person name="Hamid H."/>
            <person name="Hawkins E.S."/>
            <person name="Hirani K."/>
            <person name="Hogues M.E."/>
            <person name="Hollins B."/>
            <person name="Hsiao C.-H."/>
            <person name="Jabil R."/>
            <person name="James M.L."/>
            <person name="Jhangiani S.N."/>
            <person name="Johnson B."/>
            <person name="Johnson Q."/>
            <person name="Joshi V."/>
            <person name="Kalu J.B."/>
            <person name="Kam C."/>
            <person name="Kashfia A."/>
            <person name="Keebler J."/>
            <person name="Kisamo H."/>
            <person name="Kovar C.L."/>
            <person name="Lago L.A."/>
            <person name="Lai C.-Y."/>
            <person name="Laidlaw J."/>
            <person name="Lara F."/>
            <person name="Le T.-K."/>
            <person name="Lee S.L."/>
            <person name="Legall F.H."/>
            <person name="Lemon S.J."/>
            <person name="Lewis L.R."/>
            <person name="Li B."/>
            <person name="Liu Y."/>
            <person name="Liu Y.-S."/>
            <person name="Lopez J."/>
            <person name="Lozado R.J."/>
            <person name="Lu J."/>
            <person name="Madu R.C."/>
            <person name="Maheshwari M."/>
            <person name="Maheshwari R."/>
            <person name="Malloy K."/>
            <person name="Martinez E."/>
            <person name="Mathew T."/>
            <person name="Mercado I.C."/>
            <person name="Mercado C."/>
            <person name="Meyer B."/>
            <person name="Montgomery K."/>
            <person name="Morgan M.B."/>
            <person name="Munidasa M."/>
            <person name="Nazareth L.V."/>
            <person name="Nelson J."/>
            <person name="Ng B.M."/>
            <person name="Nguyen N.B."/>
            <person name="Nguyen P.Q."/>
            <person name="Nguyen T."/>
            <person name="Obregon M."/>
            <person name="Okwuonu G.O."/>
            <person name="Onwere C.G."/>
            <person name="Orozco G."/>
            <person name="Parra A."/>
            <person name="Patel S."/>
            <person name="Patil S."/>
            <person name="Perez A."/>
            <person name="Perez Y."/>
            <person name="Pham C."/>
            <person name="Primus E.L."/>
            <person name="Pu L.-L."/>
            <person name="Puazo M."/>
            <person name="Qin X."/>
            <person name="Quiroz J.B."/>
            <person name="Reese J."/>
            <person name="Richards S."/>
            <person name="Rives C.M."/>
            <person name="Robberts R."/>
            <person name="Ruiz S.J."/>
            <person name="Ruiz M.J."/>
            <person name="Santibanez J."/>
            <person name="Schneider B.W."/>
            <person name="Sisson I."/>
            <person name="Smith M."/>
            <person name="Sodergren E."/>
            <person name="Song X.-Z."/>
            <person name="Song B.B."/>
            <person name="Summersgill H."/>
            <person name="Thelus R."/>
            <person name="Thornton R.D."/>
            <person name="Trejos Z.Y."/>
            <person name="Usmani K."/>
            <person name="Vattathil S."/>
            <person name="Villasana D."/>
            <person name="Walker D.L."/>
            <person name="Wang S."/>
            <person name="Wang K."/>
            <person name="White C.S."/>
            <person name="Williams A.C."/>
            <person name="Williamson J."/>
            <person name="Wilson K."/>
            <person name="Woghiren I.O."/>
            <person name="Woodworth J.R."/>
            <person name="Worley K.C."/>
            <person name="Wright R.A."/>
            <person name="Wu W."/>
            <person name="Young L."/>
            <person name="Zhang L."/>
            <person name="Zhang J."/>
            <person name="Zhu Y."/>
            <person name="Muzny D.M."/>
            <person name="Weinstock G."/>
            <person name="Gibbs R.A."/>
        </authorList>
    </citation>
    <scope>NUCLEOTIDE SEQUENCE [LARGE SCALE GENOMIC DNA]</scope>
    <source>
        <strain evidence="9">LSR1</strain>
    </source>
</reference>
<dbReference type="PANTHER" id="PTHR11370">
    <property type="entry name" value="DNA-REPAIR PROTEIN XRCC1"/>
    <property type="match status" value="1"/>
</dbReference>
<evidence type="ECO:0000256" key="2">
    <source>
        <dbReference type="ARBA" id="ARBA00022737"/>
    </source>
</evidence>
<dbReference type="InterPro" id="IPR008979">
    <property type="entry name" value="Galactose-bd-like_sf"/>
</dbReference>
<dbReference type="AlphaFoldDB" id="A0A8R2A4I1"/>
<dbReference type="GO" id="GO:0000012">
    <property type="term" value="P:single strand break repair"/>
    <property type="evidence" value="ECO:0007669"/>
    <property type="project" value="InterPro"/>
</dbReference>
<dbReference type="Pfam" id="PF16589">
    <property type="entry name" value="BRCT_2"/>
    <property type="match status" value="1"/>
</dbReference>
<evidence type="ECO:0000313" key="8">
    <source>
        <dbReference type="EnsemblMetazoa" id="XP_001943950.2"/>
    </source>
</evidence>
<dbReference type="InterPro" id="IPR036420">
    <property type="entry name" value="BRCT_dom_sf"/>
</dbReference>
<name>A0A8R2A4I1_ACYPI</name>
<dbReference type="GO" id="GO:0005634">
    <property type="term" value="C:nucleus"/>
    <property type="evidence" value="ECO:0007669"/>
    <property type="project" value="UniProtKB-SubCell"/>
</dbReference>
<protein>
    <recommendedName>
        <fullName evidence="7">BRCT domain-containing protein</fullName>
    </recommendedName>
</protein>
<dbReference type="RefSeq" id="XP_001943950.2">
    <property type="nucleotide sequence ID" value="XM_001943915.4"/>
</dbReference>
<keyword evidence="2" id="KW-0677">Repeat</keyword>
<feature type="domain" description="BRCT" evidence="7">
    <location>
        <begin position="474"/>
        <end position="550"/>
    </location>
</feature>
<feature type="region of interest" description="Disordered" evidence="6">
    <location>
        <begin position="407"/>
        <end position="440"/>
    </location>
</feature>
<dbReference type="PROSITE" id="PS50172">
    <property type="entry name" value="BRCT"/>
    <property type="match status" value="2"/>
</dbReference>
<dbReference type="PANTHER" id="PTHR11370:SF5">
    <property type="entry name" value="DNA REPAIR PROTEIN XRCC1"/>
    <property type="match status" value="1"/>
</dbReference>
<feature type="domain" description="BRCT" evidence="7">
    <location>
        <begin position="299"/>
        <end position="388"/>
    </location>
</feature>
<dbReference type="Pfam" id="PF01834">
    <property type="entry name" value="XRCC1_N"/>
    <property type="match status" value="1"/>
</dbReference>
<dbReference type="KEGG" id="api:100164071"/>
<dbReference type="SUPFAM" id="SSF49785">
    <property type="entry name" value="Galactose-binding domain-like"/>
    <property type="match status" value="1"/>
</dbReference>
<keyword evidence="9" id="KW-1185">Reference proteome</keyword>
<dbReference type="InterPro" id="IPR002706">
    <property type="entry name" value="Xrcc1_N"/>
</dbReference>
<dbReference type="SMART" id="SM00292">
    <property type="entry name" value="BRCT"/>
    <property type="match status" value="2"/>
</dbReference>
<feature type="compositionally biased region" description="Acidic residues" evidence="6">
    <location>
        <begin position="409"/>
        <end position="418"/>
    </location>
</feature>
<feature type="region of interest" description="Disordered" evidence="6">
    <location>
        <begin position="266"/>
        <end position="285"/>
    </location>
</feature>
<dbReference type="FunFam" id="3.40.50.10190:FF:000008">
    <property type="entry name" value="X-ray repair cross complementing 1"/>
    <property type="match status" value="1"/>
</dbReference>